<dbReference type="EMBL" id="QPJK01000003">
    <property type="protein sequence ID" value="RCW72812.1"/>
    <property type="molecule type" value="Genomic_DNA"/>
</dbReference>
<reference evidence="2 3" key="1">
    <citation type="submission" date="2018-07" db="EMBL/GenBank/DDBJ databases">
        <title>Genomic Encyclopedia of Type Strains, Phase IV (KMG-IV): sequencing the most valuable type-strain genomes for metagenomic binning, comparative biology and taxonomic classification.</title>
        <authorList>
            <person name="Goeker M."/>
        </authorList>
    </citation>
    <scope>NUCLEOTIDE SEQUENCE [LARGE SCALE GENOMIC DNA]</scope>
    <source>
        <strain evidence="2 3">DSM 21634</strain>
    </source>
</reference>
<feature type="chain" id="PRO_5016894202" evidence="1">
    <location>
        <begin position="18"/>
        <end position="66"/>
    </location>
</feature>
<proteinExistence type="predicted"/>
<evidence type="ECO:0000313" key="2">
    <source>
        <dbReference type="EMBL" id="RCW72812.1"/>
    </source>
</evidence>
<evidence type="ECO:0000256" key="1">
    <source>
        <dbReference type="SAM" id="SignalP"/>
    </source>
</evidence>
<dbReference type="Proteomes" id="UP000252884">
    <property type="component" value="Unassembled WGS sequence"/>
</dbReference>
<dbReference type="RefSeq" id="WP_114468206.1">
    <property type="nucleotide sequence ID" value="NZ_QPJK01000003.1"/>
</dbReference>
<name>A0A368XXW3_9BURK</name>
<gene>
    <name evidence="2" type="ORF">DES41_103419</name>
</gene>
<keyword evidence="1" id="KW-0732">Signal</keyword>
<sequence>MKRLVLVLACLAASARAEVPWFTIVGDRADPDADTIDMNPIAVARQGQSVVMEIRMNRSIKAACSR</sequence>
<organism evidence="2 3">
    <name type="scientific">Pseudorhodoferax soli</name>
    <dbReference type="NCBI Taxonomy" id="545864"/>
    <lineage>
        <taxon>Bacteria</taxon>
        <taxon>Pseudomonadati</taxon>
        <taxon>Pseudomonadota</taxon>
        <taxon>Betaproteobacteria</taxon>
        <taxon>Burkholderiales</taxon>
        <taxon>Comamonadaceae</taxon>
    </lineage>
</organism>
<evidence type="ECO:0000313" key="3">
    <source>
        <dbReference type="Proteomes" id="UP000252884"/>
    </source>
</evidence>
<dbReference type="AlphaFoldDB" id="A0A368XXW3"/>
<comment type="caution">
    <text evidence="2">The sequence shown here is derived from an EMBL/GenBank/DDBJ whole genome shotgun (WGS) entry which is preliminary data.</text>
</comment>
<protein>
    <submittedName>
        <fullName evidence="2">Uncharacterized protein</fullName>
    </submittedName>
</protein>
<feature type="signal peptide" evidence="1">
    <location>
        <begin position="1"/>
        <end position="17"/>
    </location>
</feature>
<keyword evidence="3" id="KW-1185">Reference proteome</keyword>
<accession>A0A368XXW3</accession>